<evidence type="ECO:0000313" key="2">
    <source>
        <dbReference type="EMBL" id="HDX33852.1"/>
    </source>
</evidence>
<feature type="transmembrane region" description="Helical" evidence="1">
    <location>
        <begin position="142"/>
        <end position="158"/>
    </location>
</feature>
<organism evidence="2">
    <name type="scientific">Caldilinea aerophila</name>
    <dbReference type="NCBI Taxonomy" id="133453"/>
    <lineage>
        <taxon>Bacteria</taxon>
        <taxon>Bacillati</taxon>
        <taxon>Chloroflexota</taxon>
        <taxon>Caldilineae</taxon>
        <taxon>Caldilineales</taxon>
        <taxon>Caldilineaceae</taxon>
        <taxon>Caldilinea</taxon>
    </lineage>
</organism>
<sequence>MAGDLCCIQAVNMRTDQTTEQSPRIAESKLSRYANALIIGIARHWLALFNTVWAVYLFTPFLAPIFMQIGWTRAAGVIYAIYSVFCHQLPDHSYFLFGPTLIPQMPELIAGGMPITDSLWLERSFIGSPEIGWKVALCQRDVAIYSGVLIAGLSYALVRRNARPLPFKLFVLLALPIAFDGGTQLIGLRESNWLLRTLTGALFGAAAVYLAYPYVQEAMQEVLETELLRRAGLHTPIAKTDAGRPPFSCP</sequence>
<protein>
    <submittedName>
        <fullName evidence="2">DUF2085 domain-containing protein</fullName>
    </submittedName>
</protein>
<accession>A0A7C1FIL1</accession>
<reference evidence="2" key="1">
    <citation type="journal article" date="2020" name="mSystems">
        <title>Genome- and Community-Level Interaction Insights into Carbon Utilization and Element Cycling Functions of Hydrothermarchaeota in Hydrothermal Sediment.</title>
        <authorList>
            <person name="Zhou Z."/>
            <person name="Liu Y."/>
            <person name="Xu W."/>
            <person name="Pan J."/>
            <person name="Luo Z.H."/>
            <person name="Li M."/>
        </authorList>
    </citation>
    <scope>NUCLEOTIDE SEQUENCE [LARGE SCALE GENOMIC DNA]</scope>
    <source>
        <strain evidence="2">SpSt-289</strain>
    </source>
</reference>
<gene>
    <name evidence="2" type="ORF">ENQ20_20570</name>
</gene>
<dbReference type="AlphaFoldDB" id="A0A7C1FIL1"/>
<feature type="transmembrane region" description="Helical" evidence="1">
    <location>
        <begin position="193"/>
        <end position="212"/>
    </location>
</feature>
<keyword evidence="1" id="KW-1133">Transmembrane helix</keyword>
<dbReference type="Pfam" id="PF09858">
    <property type="entry name" value="DUF2085"/>
    <property type="match status" value="1"/>
</dbReference>
<keyword evidence="1" id="KW-0812">Transmembrane</keyword>
<proteinExistence type="predicted"/>
<feature type="transmembrane region" description="Helical" evidence="1">
    <location>
        <begin position="170"/>
        <end position="187"/>
    </location>
</feature>
<name>A0A7C1FIL1_9CHLR</name>
<evidence type="ECO:0000256" key="1">
    <source>
        <dbReference type="SAM" id="Phobius"/>
    </source>
</evidence>
<keyword evidence="1" id="KW-0472">Membrane</keyword>
<dbReference type="EMBL" id="DSMG01000207">
    <property type="protein sequence ID" value="HDX33852.1"/>
    <property type="molecule type" value="Genomic_DNA"/>
</dbReference>
<comment type="caution">
    <text evidence="2">The sequence shown here is derived from an EMBL/GenBank/DDBJ whole genome shotgun (WGS) entry which is preliminary data.</text>
</comment>
<dbReference type="InterPro" id="IPR019206">
    <property type="entry name" value="DUF2085_TM"/>
</dbReference>